<feature type="compositionally biased region" description="Acidic residues" evidence="2">
    <location>
        <begin position="158"/>
        <end position="172"/>
    </location>
</feature>
<evidence type="ECO:0000256" key="1">
    <source>
        <dbReference type="SAM" id="Coils"/>
    </source>
</evidence>
<gene>
    <name evidence="3" type="ORF">FGO68_gene3902</name>
</gene>
<proteinExistence type="predicted"/>
<keyword evidence="1" id="KW-0175">Coiled coil</keyword>
<evidence type="ECO:0000313" key="3">
    <source>
        <dbReference type="EMBL" id="TNV78534.1"/>
    </source>
</evidence>
<evidence type="ECO:0000256" key="2">
    <source>
        <dbReference type="SAM" id="MobiDB-lite"/>
    </source>
</evidence>
<keyword evidence="4" id="KW-1185">Reference proteome</keyword>
<reference evidence="3" key="1">
    <citation type="submission" date="2019-06" db="EMBL/GenBank/DDBJ databases">
        <authorList>
            <person name="Zheng W."/>
        </authorList>
    </citation>
    <scope>NUCLEOTIDE SEQUENCE</scope>
    <source>
        <strain evidence="3">QDHG01</strain>
    </source>
</reference>
<feature type="compositionally biased region" description="Basic residues" evidence="2">
    <location>
        <begin position="28"/>
        <end position="38"/>
    </location>
</feature>
<feature type="region of interest" description="Disordered" evidence="2">
    <location>
        <begin position="303"/>
        <end position="327"/>
    </location>
</feature>
<organism evidence="3 4">
    <name type="scientific">Halteria grandinella</name>
    <dbReference type="NCBI Taxonomy" id="5974"/>
    <lineage>
        <taxon>Eukaryota</taxon>
        <taxon>Sar</taxon>
        <taxon>Alveolata</taxon>
        <taxon>Ciliophora</taxon>
        <taxon>Intramacronucleata</taxon>
        <taxon>Spirotrichea</taxon>
        <taxon>Stichotrichia</taxon>
        <taxon>Sporadotrichida</taxon>
        <taxon>Halteriidae</taxon>
        <taxon>Halteria</taxon>
    </lineage>
</organism>
<feature type="region of interest" description="Disordered" evidence="2">
    <location>
        <begin position="139"/>
        <end position="173"/>
    </location>
</feature>
<dbReference type="OrthoDB" id="313391at2759"/>
<feature type="region of interest" description="Disordered" evidence="2">
    <location>
        <begin position="28"/>
        <end position="67"/>
    </location>
</feature>
<feature type="compositionally biased region" description="Polar residues" evidence="2">
    <location>
        <begin position="46"/>
        <end position="61"/>
    </location>
</feature>
<accession>A0A8J8NQK3</accession>
<comment type="caution">
    <text evidence="3">The sequence shown here is derived from an EMBL/GenBank/DDBJ whole genome shotgun (WGS) entry which is preliminary data.</text>
</comment>
<protein>
    <submittedName>
        <fullName evidence="3">Uncharacterized protein</fullName>
    </submittedName>
</protein>
<dbReference type="AlphaFoldDB" id="A0A8J8NQK3"/>
<dbReference type="Proteomes" id="UP000785679">
    <property type="component" value="Unassembled WGS sequence"/>
</dbReference>
<feature type="coiled-coil region" evidence="1">
    <location>
        <begin position="185"/>
        <end position="212"/>
    </location>
</feature>
<name>A0A8J8NQK3_HALGN</name>
<dbReference type="EMBL" id="RRYP01010205">
    <property type="protein sequence ID" value="TNV78534.1"/>
    <property type="molecule type" value="Genomic_DNA"/>
</dbReference>
<evidence type="ECO:0000313" key="4">
    <source>
        <dbReference type="Proteomes" id="UP000785679"/>
    </source>
</evidence>
<feature type="compositionally biased region" description="Polar residues" evidence="2">
    <location>
        <begin position="144"/>
        <end position="157"/>
    </location>
</feature>
<sequence>MDSNTTPYHSQQQQYLLPPQPMHLIHHQHIAHSQHSHQTKSTTQQIKNGHQNESSRNNQSLHYKKSQKISKTSFKELFTYQENDRSKKQLKKDYKKIEENHSGSVKFKHLIDYYLASSEAFGKALKNIDCQPFLESIDYESNEDSSSQRSRTVSVNNTDEERDGNTSSEEEERVISHLNEKVMRLICLNQGIDRYEKELAVLKEEREKSIAKLQSKECSTKLHQILQSLSGEKIMEIPVINEHIPTVHSHQFQDPNVASTGSVNGQGGQELDRNLQQIDQRLQNMMQFMNDFALNFQSLSNQHQSSSQFRPSSQGGNFRPPSSGAGYRAAAQGMLTTQVWPKSRMLFAVVSKMSKEGLLSEQQRGVLKDMILDYDQRLLQCLQEYETGGDRERLYYNFLQVSNQAN</sequence>